<dbReference type="EMBL" id="KZ820221">
    <property type="protein sequence ID" value="PWN48349.1"/>
    <property type="molecule type" value="Genomic_DNA"/>
</dbReference>
<sequence>MVSSRSSRSIPSAALLFLLAAALLATSTLATRSPESAQGSLPPSTGHTHDKQKLREEWSSVMGWVSIACWVIVYSPQMHQNYVAKSADGLSITFVIIWLAGDALNAAGALVQGLLWTMIILALYYCLCDCVLIYQYWYYGKYYLHGVRIAQSTGEADERTPLVVERVATISEDEAKAEQEASWKRQTLMYAVASLAVIATGVTAWYVAERTTSDGGKGGSHDKEPVGWRWDAQLYGWASALLYLSSRFPQILKNRTTKCEGLSLALFVFAVAGNITYVASILLKSTEKEYLIESSSWMVGSLGTIFLDFIVLGQFIAYRKDRKEMARMRRASISSNQVNL</sequence>
<reference evidence="1 2" key="1">
    <citation type="journal article" date="2018" name="Mol. Biol. Evol.">
        <title>Broad Genomic Sampling Reveals a Smut Pathogenic Ancestry of the Fungal Clade Ustilaginomycotina.</title>
        <authorList>
            <person name="Kijpornyongpan T."/>
            <person name="Mondo S.J."/>
            <person name="Barry K."/>
            <person name="Sandor L."/>
            <person name="Lee J."/>
            <person name="Lipzen A."/>
            <person name="Pangilinan J."/>
            <person name="LaButti K."/>
            <person name="Hainaut M."/>
            <person name="Henrissat B."/>
            <person name="Grigoriev I.V."/>
            <person name="Spatafora J.W."/>
            <person name="Aime M.C."/>
        </authorList>
    </citation>
    <scope>NUCLEOTIDE SEQUENCE [LARGE SCALE GENOMIC DNA]</scope>
    <source>
        <strain evidence="1 2">SA 807</strain>
    </source>
</reference>
<protein>
    <submittedName>
        <fullName evidence="1">PQ-loop-domain-containing protein</fullName>
    </submittedName>
</protein>
<keyword evidence="2" id="KW-1185">Reference proteome</keyword>
<evidence type="ECO:0000313" key="2">
    <source>
        <dbReference type="Proteomes" id="UP000245626"/>
    </source>
</evidence>
<dbReference type="Proteomes" id="UP000245626">
    <property type="component" value="Unassembled WGS sequence"/>
</dbReference>
<name>A0ACD0NRB3_9BASI</name>
<gene>
    <name evidence="1" type="ORF">IE53DRAFT_201095</name>
</gene>
<accession>A0ACD0NRB3</accession>
<organism evidence="1 2">
    <name type="scientific">Violaceomyces palustris</name>
    <dbReference type="NCBI Taxonomy" id="1673888"/>
    <lineage>
        <taxon>Eukaryota</taxon>
        <taxon>Fungi</taxon>
        <taxon>Dikarya</taxon>
        <taxon>Basidiomycota</taxon>
        <taxon>Ustilaginomycotina</taxon>
        <taxon>Ustilaginomycetes</taxon>
        <taxon>Violaceomycetales</taxon>
        <taxon>Violaceomycetaceae</taxon>
        <taxon>Violaceomyces</taxon>
    </lineage>
</organism>
<proteinExistence type="predicted"/>
<evidence type="ECO:0000313" key="1">
    <source>
        <dbReference type="EMBL" id="PWN48349.1"/>
    </source>
</evidence>